<dbReference type="RefSeq" id="WP_150023335.1">
    <property type="nucleotide sequence ID" value="NZ_VWOJ01000002.1"/>
</dbReference>
<organism evidence="1 2">
    <name type="scientific">Alkalicaulis satelles</name>
    <dbReference type="NCBI Taxonomy" id="2609175"/>
    <lineage>
        <taxon>Bacteria</taxon>
        <taxon>Pseudomonadati</taxon>
        <taxon>Pseudomonadota</taxon>
        <taxon>Alphaproteobacteria</taxon>
        <taxon>Maricaulales</taxon>
        <taxon>Maricaulaceae</taxon>
        <taxon>Alkalicaulis</taxon>
    </lineage>
</organism>
<dbReference type="AlphaFoldDB" id="A0A5M6ZLH2"/>
<name>A0A5M6ZLH2_9PROT</name>
<accession>A0A5M6ZLH2</accession>
<evidence type="ECO:0000313" key="1">
    <source>
        <dbReference type="EMBL" id="KAA5804068.1"/>
    </source>
</evidence>
<evidence type="ECO:0008006" key="3">
    <source>
        <dbReference type="Google" id="ProtNLM"/>
    </source>
</evidence>
<comment type="caution">
    <text evidence="1">The sequence shown here is derived from an EMBL/GenBank/DDBJ whole genome shotgun (WGS) entry which is preliminary data.</text>
</comment>
<evidence type="ECO:0000313" key="2">
    <source>
        <dbReference type="Proteomes" id="UP000325122"/>
    </source>
</evidence>
<dbReference type="InterPro" id="IPR038396">
    <property type="entry name" value="SpoIIAA-like_sf"/>
</dbReference>
<dbReference type="Proteomes" id="UP000325122">
    <property type="component" value="Unassembled WGS sequence"/>
</dbReference>
<gene>
    <name evidence="1" type="ORF">F1654_09845</name>
</gene>
<protein>
    <recommendedName>
        <fullName evidence="3">STAS/SEC14 domain-containing protein</fullName>
    </recommendedName>
</protein>
<sequence>MLKFRLTSDNAAAVDIRLEREAGLISFLFEGVVSEADLYKAQREAENMASGHAVRAMIVDVRRSSPGYQAQQLVEPLSAVLEDMMIQRLAFVSTRGRDDVLGVIEAVSLPYAVRIRAFEDGEDARAWVLGLS</sequence>
<dbReference type="EMBL" id="VWOJ01000002">
    <property type="protein sequence ID" value="KAA5804068.1"/>
    <property type="molecule type" value="Genomic_DNA"/>
</dbReference>
<proteinExistence type="predicted"/>
<dbReference type="InterPro" id="IPR036513">
    <property type="entry name" value="STAS_dom_sf"/>
</dbReference>
<reference evidence="1 2" key="1">
    <citation type="submission" date="2019-09" db="EMBL/GenBank/DDBJ databases">
        <authorList>
            <person name="Kevbrin V."/>
            <person name="Grouzdev D.S."/>
        </authorList>
    </citation>
    <scope>NUCLEOTIDE SEQUENCE [LARGE SCALE GENOMIC DNA]</scope>
    <source>
        <strain evidence="1 2">G-192</strain>
    </source>
</reference>
<keyword evidence="2" id="KW-1185">Reference proteome</keyword>
<dbReference type="Gene3D" id="3.40.50.10600">
    <property type="entry name" value="SpoIIaa-like domains"/>
    <property type="match status" value="1"/>
</dbReference>
<dbReference type="SUPFAM" id="SSF52091">
    <property type="entry name" value="SpoIIaa-like"/>
    <property type="match status" value="1"/>
</dbReference>